<dbReference type="RefSeq" id="WP_083512242.1">
    <property type="nucleotide sequence ID" value="NZ_CP011131.1"/>
</dbReference>
<dbReference type="SUPFAM" id="SSF69593">
    <property type="entry name" value="Glycerol-3-phosphate (1)-acyltransferase"/>
    <property type="match status" value="1"/>
</dbReference>
<dbReference type="PANTHER" id="PTHR10434:SF9">
    <property type="entry name" value="PHOSPHOLIPID_GLYCEROL ACYLTRANSFERASE DOMAIN-CONTAINING PROTEIN"/>
    <property type="match status" value="1"/>
</dbReference>
<evidence type="ECO:0000256" key="3">
    <source>
        <dbReference type="ARBA" id="ARBA00023315"/>
    </source>
</evidence>
<dbReference type="InterPro" id="IPR002123">
    <property type="entry name" value="Plipid/glycerol_acylTrfase"/>
</dbReference>
<feature type="domain" description="Phospholipid/glycerol acyltransferase" evidence="4">
    <location>
        <begin position="61"/>
        <end position="174"/>
    </location>
</feature>
<dbReference type="EMBL" id="CP093547">
    <property type="protein sequence ID" value="UNP30051.1"/>
    <property type="molecule type" value="Genomic_DNA"/>
</dbReference>
<comment type="pathway">
    <text evidence="1">Lipid metabolism.</text>
</comment>
<evidence type="ECO:0000313" key="5">
    <source>
        <dbReference type="EMBL" id="UNP30051.1"/>
    </source>
</evidence>
<keyword evidence="3 5" id="KW-0012">Acyltransferase</keyword>
<dbReference type="SMART" id="SM00563">
    <property type="entry name" value="PlsC"/>
    <property type="match status" value="1"/>
</dbReference>
<dbReference type="GO" id="GO:0016746">
    <property type="term" value="F:acyltransferase activity"/>
    <property type="evidence" value="ECO:0007669"/>
    <property type="project" value="UniProtKB-KW"/>
</dbReference>
<organism evidence="5 6">
    <name type="scientific">Lysobacter gummosus</name>
    <dbReference type="NCBI Taxonomy" id="262324"/>
    <lineage>
        <taxon>Bacteria</taxon>
        <taxon>Pseudomonadati</taxon>
        <taxon>Pseudomonadota</taxon>
        <taxon>Gammaproteobacteria</taxon>
        <taxon>Lysobacterales</taxon>
        <taxon>Lysobacteraceae</taxon>
        <taxon>Lysobacter</taxon>
    </lineage>
</organism>
<name>A0ABY3XER4_9GAMM</name>
<keyword evidence="2" id="KW-0808">Transferase</keyword>
<evidence type="ECO:0000259" key="4">
    <source>
        <dbReference type="SMART" id="SM00563"/>
    </source>
</evidence>
<protein>
    <submittedName>
        <fullName evidence="5">1-acyl-sn-glycerol-3-phosphate acyltransferase</fullName>
    </submittedName>
</protein>
<sequence>MPVDPNAKPSLPPDADGVVLRLPPNVPQVRRNRLTRWIGRSILRIGGWRMVGKFPDIPRAVLIGAPHSSNWDGVWGFAAKAAMGLDVKIIAKDSLFRVPLLGVLLRRMGVIPINRSAAHGVIEQATSMIRGAERFWLGIAPEGTRKAVERWKAGFWKIAKAADVPVVPAYFHYPDKIIGIGDMFHLGEDMDADMRRIRDWYKPWQGKHHGTV</sequence>
<keyword evidence="6" id="KW-1185">Reference proteome</keyword>
<reference evidence="5 6" key="1">
    <citation type="submission" date="2022-03" db="EMBL/GenBank/DDBJ databases">
        <title>Complete genome sequence of Lysobacter capsici VKM B-2533 and Lysobacter gummosus 10.1.1, promising sources of lytic agents.</title>
        <authorList>
            <person name="Tarlachkov S.V."/>
            <person name="Kudryakova I.V."/>
            <person name="Afoshin A.S."/>
            <person name="Leontyevskaya E.A."/>
            <person name="Leontyevskaya N.V."/>
        </authorList>
    </citation>
    <scope>NUCLEOTIDE SEQUENCE [LARGE SCALE GENOMIC DNA]</scope>
    <source>
        <strain evidence="5 6">10.1.1</strain>
    </source>
</reference>
<dbReference type="Pfam" id="PF01553">
    <property type="entry name" value="Acyltransferase"/>
    <property type="match status" value="1"/>
</dbReference>
<evidence type="ECO:0000256" key="1">
    <source>
        <dbReference type="ARBA" id="ARBA00005189"/>
    </source>
</evidence>
<evidence type="ECO:0000256" key="2">
    <source>
        <dbReference type="ARBA" id="ARBA00022679"/>
    </source>
</evidence>
<dbReference type="Proteomes" id="UP000829194">
    <property type="component" value="Chromosome"/>
</dbReference>
<evidence type="ECO:0000313" key="6">
    <source>
        <dbReference type="Proteomes" id="UP000829194"/>
    </source>
</evidence>
<accession>A0ABY3XER4</accession>
<gene>
    <name evidence="5" type="ORF">MOV92_01820</name>
</gene>
<dbReference type="PANTHER" id="PTHR10434">
    <property type="entry name" value="1-ACYL-SN-GLYCEROL-3-PHOSPHATE ACYLTRANSFERASE"/>
    <property type="match status" value="1"/>
</dbReference>
<proteinExistence type="predicted"/>